<accession>A0A414NZN5</accession>
<name>A0A414NZN5_9FIRM</name>
<dbReference type="EMBL" id="QRHE01000001">
    <property type="protein sequence ID" value="RHF53432.1"/>
    <property type="molecule type" value="Genomic_DNA"/>
</dbReference>
<reference evidence="1 2" key="1">
    <citation type="submission" date="2018-08" db="EMBL/GenBank/DDBJ databases">
        <title>A genome reference for cultivated species of the human gut microbiota.</title>
        <authorList>
            <person name="Zou Y."/>
            <person name="Xue W."/>
            <person name="Luo G."/>
        </authorList>
    </citation>
    <scope>NUCLEOTIDE SEQUENCE [LARGE SCALE GENOMIC DNA]</scope>
    <source>
        <strain evidence="1 2">AM25-21AC</strain>
    </source>
</reference>
<proteinExistence type="predicted"/>
<gene>
    <name evidence="1" type="ORF">DW674_00800</name>
</gene>
<evidence type="ECO:0008006" key="3">
    <source>
        <dbReference type="Google" id="ProtNLM"/>
    </source>
</evidence>
<evidence type="ECO:0000313" key="1">
    <source>
        <dbReference type="EMBL" id="RHF53432.1"/>
    </source>
</evidence>
<evidence type="ECO:0000313" key="2">
    <source>
        <dbReference type="Proteomes" id="UP000283442"/>
    </source>
</evidence>
<dbReference type="Proteomes" id="UP000283442">
    <property type="component" value="Unassembled WGS sequence"/>
</dbReference>
<sequence>MSTTWIHSNLPEQVQKAVRDVDRYDEQTKKMLQDAIRSGTEDTMRSAIRHVHTKSGNLVSKISMDYNESINTGYVKSKAHHSWLVEHGAGIAFVLPRKKKALKYGDRFFKLAKIPPRKPHPFMQTAIDETAPKITAAVEEAVDHD</sequence>
<organism evidence="1 2">
    <name type="scientific">Mitsuokella multacida</name>
    <dbReference type="NCBI Taxonomy" id="52226"/>
    <lineage>
        <taxon>Bacteria</taxon>
        <taxon>Bacillati</taxon>
        <taxon>Bacillota</taxon>
        <taxon>Negativicutes</taxon>
        <taxon>Selenomonadales</taxon>
        <taxon>Selenomonadaceae</taxon>
        <taxon>Mitsuokella</taxon>
    </lineage>
</organism>
<dbReference type="RefSeq" id="WP_118174458.1">
    <property type="nucleotide sequence ID" value="NZ_JAQEAO010000018.1"/>
</dbReference>
<dbReference type="AlphaFoldDB" id="A0A414NZN5"/>
<protein>
    <recommendedName>
        <fullName evidence="3">HK97 gp10 family phage protein</fullName>
    </recommendedName>
</protein>
<comment type="caution">
    <text evidence="1">The sequence shown here is derived from an EMBL/GenBank/DDBJ whole genome shotgun (WGS) entry which is preliminary data.</text>
</comment>